<evidence type="ECO:0000256" key="1">
    <source>
        <dbReference type="SAM" id="MobiDB-lite"/>
    </source>
</evidence>
<sequence>MNVSMDLFTSSMGLVRQTTTDRVSNEGSDRTFRSIAEREEEKKQQEQSAGLPFPGQESQEDRSRIESLKSQAQQIASQADGELSSGQKSQLKAIQQEIGKISGMPMTENLVESAKKEAEQRKIELDTEQDVYAQSLSQDMEQLFGDSAQMNMAGNPGLQMLQQNALVTSIKSAGSTGLSGVKSRV</sequence>
<evidence type="ECO:0000313" key="3">
    <source>
        <dbReference type="Proteomes" id="UP001053296"/>
    </source>
</evidence>
<feature type="compositionally biased region" description="Basic and acidic residues" evidence="1">
    <location>
        <begin position="23"/>
        <end position="45"/>
    </location>
</feature>
<name>A0ABN6EQE6_9BACT</name>
<keyword evidence="3" id="KW-1185">Reference proteome</keyword>
<protein>
    <submittedName>
        <fullName evidence="2">Uncharacterized protein</fullName>
    </submittedName>
</protein>
<evidence type="ECO:0000313" key="2">
    <source>
        <dbReference type="EMBL" id="BCS88647.1"/>
    </source>
</evidence>
<dbReference type="RefSeq" id="WP_229590641.1">
    <property type="nucleotide sequence ID" value="NZ_AP024485.1"/>
</dbReference>
<dbReference type="EMBL" id="AP024485">
    <property type="protein sequence ID" value="BCS88647.1"/>
    <property type="molecule type" value="Genomic_DNA"/>
</dbReference>
<accession>A0ABN6EQE6</accession>
<dbReference type="Proteomes" id="UP001053296">
    <property type="component" value="Chromosome"/>
</dbReference>
<feature type="compositionally biased region" description="Polar residues" evidence="1">
    <location>
        <begin position="1"/>
        <end position="22"/>
    </location>
</feature>
<feature type="region of interest" description="Disordered" evidence="1">
    <location>
        <begin position="1"/>
        <end position="92"/>
    </location>
</feature>
<organism evidence="2 3">
    <name type="scientific">Pseudodesulfovibrio sediminis</name>
    <dbReference type="NCBI Taxonomy" id="2810563"/>
    <lineage>
        <taxon>Bacteria</taxon>
        <taxon>Pseudomonadati</taxon>
        <taxon>Thermodesulfobacteriota</taxon>
        <taxon>Desulfovibrionia</taxon>
        <taxon>Desulfovibrionales</taxon>
        <taxon>Desulfovibrionaceae</taxon>
    </lineage>
</organism>
<reference evidence="2" key="1">
    <citation type="journal article" date="2022" name="Arch. Microbiol.">
        <title>Pseudodesulfovibrio sediminis sp. nov., a mesophilic and neutrophilic sulfate-reducing bacterium isolated from sediment of a brackish lake.</title>
        <authorList>
            <person name="Takahashi A."/>
            <person name="Kojima H."/>
            <person name="Watanabe M."/>
            <person name="Fukui M."/>
        </authorList>
    </citation>
    <scope>NUCLEOTIDE SEQUENCE</scope>
    <source>
        <strain evidence="2">SF6</strain>
    </source>
</reference>
<feature type="compositionally biased region" description="Polar residues" evidence="1">
    <location>
        <begin position="68"/>
        <end position="77"/>
    </location>
</feature>
<gene>
    <name evidence="2" type="ORF">PSDVSF_18890</name>
</gene>
<proteinExistence type="predicted"/>